<evidence type="ECO:0000259" key="2">
    <source>
        <dbReference type="PROSITE" id="PS51737"/>
    </source>
</evidence>
<dbReference type="Gene3D" id="3.40.50.1390">
    <property type="entry name" value="Resolvase, N-terminal catalytic domain"/>
    <property type="match status" value="1"/>
</dbReference>
<dbReference type="EMBL" id="JACRSW010000029">
    <property type="protein sequence ID" value="MBC8557528.1"/>
    <property type="molecule type" value="Genomic_DNA"/>
</dbReference>
<feature type="domain" description="Recombinase" evidence="2">
    <location>
        <begin position="141"/>
        <end position="266"/>
    </location>
</feature>
<dbReference type="PROSITE" id="PS51737">
    <property type="entry name" value="RECOMBINASE_DNA_BIND"/>
    <property type="match status" value="1"/>
</dbReference>
<gene>
    <name evidence="3" type="ORF">H8700_07385</name>
</gene>
<dbReference type="Pfam" id="PF13408">
    <property type="entry name" value="Zn_ribbon_recom"/>
    <property type="match status" value="1"/>
</dbReference>
<dbReference type="SUPFAM" id="SSF53041">
    <property type="entry name" value="Resolvase-like"/>
    <property type="match status" value="1"/>
</dbReference>
<reference evidence="3 4" key="1">
    <citation type="submission" date="2020-08" db="EMBL/GenBank/DDBJ databases">
        <title>Genome public.</title>
        <authorList>
            <person name="Liu C."/>
            <person name="Sun Q."/>
        </authorList>
    </citation>
    <scope>NUCLEOTIDE SEQUENCE [LARGE SCALE GENOMIC DNA]</scope>
    <source>
        <strain evidence="3 4">BX3</strain>
    </source>
</reference>
<dbReference type="PROSITE" id="PS51736">
    <property type="entry name" value="RECOMBINASES_3"/>
    <property type="match status" value="1"/>
</dbReference>
<dbReference type="PANTHER" id="PTHR30461">
    <property type="entry name" value="DNA-INVERTASE FROM LAMBDOID PROPHAGE"/>
    <property type="match status" value="1"/>
</dbReference>
<proteinExistence type="predicted"/>
<dbReference type="InterPro" id="IPR036162">
    <property type="entry name" value="Resolvase-like_N_sf"/>
</dbReference>
<dbReference type="Pfam" id="PF07508">
    <property type="entry name" value="Recombinase"/>
    <property type="match status" value="1"/>
</dbReference>
<keyword evidence="4" id="KW-1185">Reference proteome</keyword>
<dbReference type="InterPro" id="IPR038109">
    <property type="entry name" value="DNA_bind_recomb_sf"/>
</dbReference>
<evidence type="ECO:0000313" key="4">
    <source>
        <dbReference type="Proteomes" id="UP000637513"/>
    </source>
</evidence>
<protein>
    <submittedName>
        <fullName evidence="3">Recombinase family protein</fullName>
    </submittedName>
</protein>
<evidence type="ECO:0000259" key="1">
    <source>
        <dbReference type="PROSITE" id="PS51736"/>
    </source>
</evidence>
<accession>A0ABR7MWE5</accession>
<dbReference type="InterPro" id="IPR006119">
    <property type="entry name" value="Resolv_N"/>
</dbReference>
<dbReference type="InterPro" id="IPR025827">
    <property type="entry name" value="Zn_ribbon_recom_dom"/>
</dbReference>
<dbReference type="InterPro" id="IPR011109">
    <property type="entry name" value="DNA_bind_recombinase_dom"/>
</dbReference>
<dbReference type="Pfam" id="PF00239">
    <property type="entry name" value="Resolvase"/>
    <property type="match status" value="1"/>
</dbReference>
<feature type="domain" description="Resolvase/invertase-type recombinase catalytic" evidence="1">
    <location>
        <begin position="1"/>
        <end position="134"/>
    </location>
</feature>
<dbReference type="Gene3D" id="3.90.1750.20">
    <property type="entry name" value="Putative Large Serine Recombinase, Chain B, Domain 2"/>
    <property type="match status" value="1"/>
</dbReference>
<comment type="caution">
    <text evidence="3">The sequence shown here is derived from an EMBL/GenBank/DDBJ whole genome shotgun (WGS) entry which is preliminary data.</text>
</comment>
<dbReference type="CDD" id="cd00338">
    <property type="entry name" value="Ser_Recombinase"/>
    <property type="match status" value="1"/>
</dbReference>
<dbReference type="PANTHER" id="PTHR30461:SF23">
    <property type="entry name" value="DNA RECOMBINASE-RELATED"/>
    <property type="match status" value="1"/>
</dbReference>
<dbReference type="SMART" id="SM00857">
    <property type="entry name" value="Resolvase"/>
    <property type="match status" value="1"/>
</dbReference>
<dbReference type="Proteomes" id="UP000637513">
    <property type="component" value="Unassembled WGS sequence"/>
</dbReference>
<evidence type="ECO:0000313" key="3">
    <source>
        <dbReference type="EMBL" id="MBC8557528.1"/>
    </source>
</evidence>
<sequence length="527" mass="62166">MHSLESQRSYFAQYINAKQNMQLTKIYYDEGISGTQIRNRIGFQQMIEDALQGRFNLILTKEVSRFARNTVDTLAYTRKLKEAGVGIIFTIDHIDTRDQDGELRLTIMASLAQEESRKTSERVKWGQKRRMEQGVVFGRDMLGYTVKNGILSIQEEEALIVKSIFHKYTNEGKGAFAIARELHEEGIFPKRMEEWSGTVILRILHNEKYVGDLCQKKTFTPDYLTHKKKYNRGQEEKIYIKNHHEGIIARELWNRTQEELARRSSLYRSKERHSNRYWCSGKIRCGECGSRFISRTRKLQSGTYRAWWCFQKSRHGGAKILEGQQIGCSNRSINERALFSCMKYCNDLLCDQKDKERIREEILENVRKVRYTSELLIDMDKITQKIGVIEAKKRKAFDMMLDDKLSKDDLYRQIQWYDKEITHLQELISQSRQKQELYRIDQEKTDLLEKALDEILSFGDGDQNEMLYREILQEIVVYREEERGCNRLVVWLKSLPFGIQLRIHSTGNGANFRTEILETEFVDRNSK</sequence>
<name>A0ABR7MWE5_9FIRM</name>
<organism evidence="3 4">
    <name type="scientific">Jutongia hominis</name>
    <dbReference type="NCBI Taxonomy" id="2763664"/>
    <lineage>
        <taxon>Bacteria</taxon>
        <taxon>Bacillati</taxon>
        <taxon>Bacillota</taxon>
        <taxon>Clostridia</taxon>
        <taxon>Lachnospirales</taxon>
        <taxon>Lachnospiraceae</taxon>
        <taxon>Jutongia</taxon>
    </lineage>
</organism>
<dbReference type="InterPro" id="IPR050639">
    <property type="entry name" value="SSR_resolvase"/>
</dbReference>